<evidence type="ECO:0000313" key="2">
    <source>
        <dbReference type="EMBL" id="RAV19767.1"/>
    </source>
</evidence>
<name>A0A329MPC7_9BACL</name>
<dbReference type="Proteomes" id="UP000250369">
    <property type="component" value="Unassembled WGS sequence"/>
</dbReference>
<proteinExistence type="predicted"/>
<dbReference type="Gene3D" id="2.30.110.10">
    <property type="entry name" value="Electron Transport, Fmn-binding Protein, Chain A"/>
    <property type="match status" value="1"/>
</dbReference>
<accession>A0A329MPC7</accession>
<comment type="caution">
    <text evidence="2">The sequence shown here is derived from an EMBL/GenBank/DDBJ whole genome shotgun (WGS) entry which is preliminary data.</text>
</comment>
<reference evidence="2 3" key="1">
    <citation type="journal article" date="2009" name="Int. J. Syst. Evol. Microbiol.">
        <title>Paenibacillus contaminans sp. nov., isolated from a contaminated laboratory plate.</title>
        <authorList>
            <person name="Chou J.H."/>
            <person name="Lee J.H."/>
            <person name="Lin M.C."/>
            <person name="Chang P.S."/>
            <person name="Arun A.B."/>
            <person name="Young C.C."/>
            <person name="Chen W.M."/>
        </authorList>
    </citation>
    <scope>NUCLEOTIDE SEQUENCE [LARGE SCALE GENOMIC DNA]</scope>
    <source>
        <strain evidence="2 3">CKOBP-6</strain>
    </source>
</reference>
<dbReference type="SUPFAM" id="SSF50475">
    <property type="entry name" value="FMN-binding split barrel"/>
    <property type="match status" value="1"/>
</dbReference>
<dbReference type="NCBIfam" id="NF005232">
    <property type="entry name" value="PRK06733.1"/>
    <property type="match status" value="1"/>
</dbReference>
<feature type="domain" description="Pyridoxamine 5'-phosphate oxidase N-terminal" evidence="1">
    <location>
        <begin position="9"/>
        <end position="92"/>
    </location>
</feature>
<keyword evidence="3" id="KW-1185">Reference proteome</keyword>
<evidence type="ECO:0000313" key="3">
    <source>
        <dbReference type="Proteomes" id="UP000250369"/>
    </source>
</evidence>
<dbReference type="EMBL" id="QMFB01000010">
    <property type="protein sequence ID" value="RAV19767.1"/>
    <property type="molecule type" value="Genomic_DNA"/>
</dbReference>
<protein>
    <recommendedName>
        <fullName evidence="1">Pyridoxamine 5'-phosphate oxidase N-terminal domain-containing protein</fullName>
    </recommendedName>
</protein>
<dbReference type="OrthoDB" id="2381603at2"/>
<dbReference type="InterPro" id="IPR011576">
    <property type="entry name" value="Pyridox_Oxase_N"/>
</dbReference>
<dbReference type="RefSeq" id="WP_113032197.1">
    <property type="nucleotide sequence ID" value="NZ_QMFB01000010.1"/>
</dbReference>
<sequence>MAETLTALPEQLITILQRETIVMLNTLDAESGSPTVNAISWVYTVDGSKLRFAVDQRSRIIANIKKTPLVSLSFFGGGTLNAIYGEASVSADTLPDVPLKLACIEVSISAVREAMFYGARVSVDPEYVKTYDKRAADKLDGQVFDAMKKA</sequence>
<gene>
    <name evidence="2" type="ORF">DQG23_17635</name>
</gene>
<dbReference type="InterPro" id="IPR012349">
    <property type="entry name" value="Split_barrel_FMN-bd"/>
</dbReference>
<evidence type="ECO:0000259" key="1">
    <source>
        <dbReference type="Pfam" id="PF01243"/>
    </source>
</evidence>
<dbReference type="AlphaFoldDB" id="A0A329MPC7"/>
<dbReference type="Pfam" id="PF01243">
    <property type="entry name" value="PNPOx_N"/>
    <property type="match status" value="1"/>
</dbReference>
<organism evidence="2 3">
    <name type="scientific">Paenibacillus contaminans</name>
    <dbReference type="NCBI Taxonomy" id="450362"/>
    <lineage>
        <taxon>Bacteria</taxon>
        <taxon>Bacillati</taxon>
        <taxon>Bacillota</taxon>
        <taxon>Bacilli</taxon>
        <taxon>Bacillales</taxon>
        <taxon>Paenibacillaceae</taxon>
        <taxon>Paenibacillus</taxon>
    </lineage>
</organism>